<protein>
    <recommendedName>
        <fullName evidence="6">NAD kinase</fullName>
    </recommendedName>
</protein>
<feature type="non-terminal residue" evidence="5">
    <location>
        <position position="1"/>
    </location>
</feature>
<proteinExistence type="inferred from homology"/>
<dbReference type="GO" id="GO:0006741">
    <property type="term" value="P:NADP+ biosynthetic process"/>
    <property type="evidence" value="ECO:0007669"/>
    <property type="project" value="InterPro"/>
</dbReference>
<dbReference type="Gene3D" id="3.40.50.10330">
    <property type="entry name" value="Probable inorganic polyphosphate/atp-NAD kinase, domain 1"/>
    <property type="match status" value="1"/>
</dbReference>
<dbReference type="EMBL" id="UINC01001276">
    <property type="protein sequence ID" value="SUZ76393.1"/>
    <property type="molecule type" value="Genomic_DNA"/>
</dbReference>
<keyword evidence="4" id="KW-0520">NAD</keyword>
<accession>A0A381QFG8</accession>
<dbReference type="PANTHER" id="PTHR20275:SF0">
    <property type="entry name" value="NAD KINASE"/>
    <property type="match status" value="1"/>
</dbReference>
<dbReference type="Gene3D" id="2.60.200.30">
    <property type="entry name" value="Probable inorganic polyphosphate/atp-NAD kinase, domain 2"/>
    <property type="match status" value="1"/>
</dbReference>
<dbReference type="PANTHER" id="PTHR20275">
    <property type="entry name" value="NAD KINASE"/>
    <property type="match status" value="1"/>
</dbReference>
<dbReference type="HAMAP" id="MF_00361">
    <property type="entry name" value="NAD_kinase"/>
    <property type="match status" value="1"/>
</dbReference>
<dbReference type="InterPro" id="IPR016064">
    <property type="entry name" value="NAD/diacylglycerol_kinase_sf"/>
</dbReference>
<name>A0A381QFG8_9ZZZZ</name>
<evidence type="ECO:0000256" key="3">
    <source>
        <dbReference type="ARBA" id="ARBA00022857"/>
    </source>
</evidence>
<keyword evidence="2" id="KW-0418">Kinase</keyword>
<dbReference type="InterPro" id="IPR002504">
    <property type="entry name" value="NADK"/>
</dbReference>
<gene>
    <name evidence="5" type="ORF">METZ01_LOCUS29247</name>
</gene>
<evidence type="ECO:0000313" key="5">
    <source>
        <dbReference type="EMBL" id="SUZ76393.1"/>
    </source>
</evidence>
<keyword evidence="1" id="KW-0808">Transferase</keyword>
<dbReference type="GO" id="GO:0019674">
    <property type="term" value="P:NAD+ metabolic process"/>
    <property type="evidence" value="ECO:0007669"/>
    <property type="project" value="InterPro"/>
</dbReference>
<keyword evidence="3" id="KW-0521">NADP</keyword>
<dbReference type="Pfam" id="PF20143">
    <property type="entry name" value="NAD_kinase_C"/>
    <property type="match status" value="1"/>
</dbReference>
<dbReference type="SUPFAM" id="SSF111331">
    <property type="entry name" value="NAD kinase/diacylglycerol kinase-like"/>
    <property type="match status" value="1"/>
</dbReference>
<evidence type="ECO:0008006" key="6">
    <source>
        <dbReference type="Google" id="ProtNLM"/>
    </source>
</evidence>
<reference evidence="5" key="1">
    <citation type="submission" date="2018-05" db="EMBL/GenBank/DDBJ databases">
        <authorList>
            <person name="Lanie J.A."/>
            <person name="Ng W.-L."/>
            <person name="Kazmierczak K.M."/>
            <person name="Andrzejewski T.M."/>
            <person name="Davidsen T.M."/>
            <person name="Wayne K.J."/>
            <person name="Tettelin H."/>
            <person name="Glass J.I."/>
            <person name="Rusch D."/>
            <person name="Podicherti R."/>
            <person name="Tsui H.-C.T."/>
            <person name="Winkler M.E."/>
        </authorList>
    </citation>
    <scope>NUCLEOTIDE SEQUENCE</scope>
</reference>
<dbReference type="Pfam" id="PF01513">
    <property type="entry name" value="NAD_kinase"/>
    <property type="match status" value="1"/>
</dbReference>
<organism evidence="5">
    <name type="scientific">marine metagenome</name>
    <dbReference type="NCBI Taxonomy" id="408172"/>
    <lineage>
        <taxon>unclassified sequences</taxon>
        <taxon>metagenomes</taxon>
        <taxon>ecological metagenomes</taxon>
    </lineage>
</organism>
<evidence type="ECO:0000256" key="1">
    <source>
        <dbReference type="ARBA" id="ARBA00022679"/>
    </source>
</evidence>
<dbReference type="GO" id="GO:0003951">
    <property type="term" value="F:NAD+ kinase activity"/>
    <property type="evidence" value="ECO:0007669"/>
    <property type="project" value="InterPro"/>
</dbReference>
<sequence>VLSGRTRAGSTAINRLIDLCEARDVSLAFESRSPGLPEGSNILDLDQSPIDLLLALGGDGTMLRASRLAIGSRLPVFGVNTGRLGFLTTTPEKELEAGLTAVLDGQALVERRFTLSAIVRVAEGEDLGPFNALNDVVVHHSGAARVTPIRLTVERPEGQEEIGSFTGDGVILASPTGSTAYSLSAGGPIVAPDIECMVVTPICPHSLSVRPLVVGSQEKVAVTGLDPGHNLQLTIDGQVEGKLGSQDTVVVSRGEHEVSLIQLQGQTFLDTMRRKLNWAARPPERA</sequence>
<evidence type="ECO:0000256" key="4">
    <source>
        <dbReference type="ARBA" id="ARBA00023027"/>
    </source>
</evidence>
<dbReference type="AlphaFoldDB" id="A0A381QFG8"/>
<evidence type="ECO:0000256" key="2">
    <source>
        <dbReference type="ARBA" id="ARBA00022777"/>
    </source>
</evidence>
<dbReference type="InterPro" id="IPR017437">
    <property type="entry name" value="ATP-NAD_kinase_PpnK-typ_C"/>
</dbReference>
<dbReference type="InterPro" id="IPR017438">
    <property type="entry name" value="ATP-NAD_kinase_N"/>
</dbReference>